<protein>
    <recommendedName>
        <fullName evidence="2">VQ domain-containing protein</fullName>
    </recommendedName>
</protein>
<reference evidence="3" key="1">
    <citation type="submission" date="2015-04" db="UniProtKB">
        <authorList>
            <consortium name="EnsemblPlants"/>
        </authorList>
    </citation>
    <scope>IDENTIFICATION</scope>
</reference>
<dbReference type="Gramene" id="OMERI01G31470.1">
    <property type="protein sequence ID" value="OMERI01G31470.1"/>
    <property type="gene ID" value="OMERI01G31470"/>
</dbReference>
<dbReference type="AlphaFoldDB" id="A0A0E0C948"/>
<evidence type="ECO:0000259" key="2">
    <source>
        <dbReference type="Pfam" id="PF05678"/>
    </source>
</evidence>
<dbReference type="eggNOG" id="ENOG502S3AS">
    <property type="taxonomic scope" value="Eukaryota"/>
</dbReference>
<sequence length="300" mass="32601">MAVASFVDDDLAPPPSLMMTAGATTRRPGGAQWCRGLDGGGGERGRRGAQAAMKAEEVPVVSRWAVIVAAASEAWLPASARGLRRSERKTATPAGKWRKRAADNDMGECSYNSMSPSTPLPPPPSAAAAKKGSPEAAAAHKERPKIRIIHIIAPEIIKTDVANFRDLVQRLTGKQQQQQESAETLPPPSPMAVLDEKKEKLTTKKRPAPPPPAAMESELVQEESMMRKKKKKIKCEVKVEEGHGFGYDHLDHTDLWMDLNPGGFLSFLEEEDVFQGMAADLFQSPLGSSRMDFVGEMYAS</sequence>
<evidence type="ECO:0000313" key="3">
    <source>
        <dbReference type="EnsemblPlants" id="OMERI01G31470.1"/>
    </source>
</evidence>
<feature type="region of interest" description="Disordered" evidence="1">
    <location>
        <begin position="81"/>
        <end position="141"/>
    </location>
</feature>
<dbReference type="InterPro" id="IPR039607">
    <property type="entry name" value="VQ_8/17/18/20/21/25"/>
</dbReference>
<feature type="compositionally biased region" description="Low complexity" evidence="1">
    <location>
        <begin position="126"/>
        <end position="137"/>
    </location>
</feature>
<dbReference type="PANTHER" id="PTHR33143">
    <property type="entry name" value="F16F4.1 PROTEIN-RELATED"/>
    <property type="match status" value="1"/>
</dbReference>
<feature type="domain" description="VQ" evidence="2">
    <location>
        <begin position="151"/>
        <end position="175"/>
    </location>
</feature>
<dbReference type="HOGENOM" id="CLU_080834_0_0_1"/>
<dbReference type="PANTHER" id="PTHR33143:SF59">
    <property type="entry name" value="OS06G0618700 PROTEIN"/>
    <property type="match status" value="1"/>
</dbReference>
<feature type="region of interest" description="Disordered" evidence="1">
    <location>
        <begin position="172"/>
        <end position="222"/>
    </location>
</feature>
<reference evidence="3" key="2">
    <citation type="submission" date="2018-05" db="EMBL/GenBank/DDBJ databases">
        <title>OmerRS3 (Oryza meridionalis Reference Sequence Version 3).</title>
        <authorList>
            <person name="Zhang J."/>
            <person name="Kudrna D."/>
            <person name="Lee S."/>
            <person name="Talag J."/>
            <person name="Welchert J."/>
            <person name="Wing R.A."/>
        </authorList>
    </citation>
    <scope>NUCLEOTIDE SEQUENCE [LARGE SCALE GENOMIC DNA]</scope>
    <source>
        <strain evidence="3">cv. OR44</strain>
    </source>
</reference>
<accession>A0A0E0C948</accession>
<dbReference type="EnsemblPlants" id="OMERI01G31470.1">
    <property type="protein sequence ID" value="OMERI01G31470.1"/>
    <property type="gene ID" value="OMERI01G31470"/>
</dbReference>
<dbReference type="Proteomes" id="UP000008021">
    <property type="component" value="Chromosome 1"/>
</dbReference>
<dbReference type="GO" id="GO:0005634">
    <property type="term" value="C:nucleus"/>
    <property type="evidence" value="ECO:0007669"/>
    <property type="project" value="TreeGrafter"/>
</dbReference>
<name>A0A0E0C948_9ORYZ</name>
<feature type="region of interest" description="Disordered" evidence="1">
    <location>
        <begin position="13"/>
        <end position="50"/>
    </location>
</feature>
<keyword evidence="4" id="KW-1185">Reference proteome</keyword>
<evidence type="ECO:0000256" key="1">
    <source>
        <dbReference type="SAM" id="MobiDB-lite"/>
    </source>
</evidence>
<dbReference type="STRING" id="40149.A0A0E0C948"/>
<dbReference type="InterPro" id="IPR008889">
    <property type="entry name" value="VQ"/>
</dbReference>
<evidence type="ECO:0000313" key="4">
    <source>
        <dbReference type="Proteomes" id="UP000008021"/>
    </source>
</evidence>
<dbReference type="Pfam" id="PF05678">
    <property type="entry name" value="VQ"/>
    <property type="match status" value="1"/>
</dbReference>
<organism evidence="3">
    <name type="scientific">Oryza meridionalis</name>
    <dbReference type="NCBI Taxonomy" id="40149"/>
    <lineage>
        <taxon>Eukaryota</taxon>
        <taxon>Viridiplantae</taxon>
        <taxon>Streptophyta</taxon>
        <taxon>Embryophyta</taxon>
        <taxon>Tracheophyta</taxon>
        <taxon>Spermatophyta</taxon>
        <taxon>Magnoliopsida</taxon>
        <taxon>Liliopsida</taxon>
        <taxon>Poales</taxon>
        <taxon>Poaceae</taxon>
        <taxon>BOP clade</taxon>
        <taxon>Oryzoideae</taxon>
        <taxon>Oryzeae</taxon>
        <taxon>Oryzinae</taxon>
        <taxon>Oryza</taxon>
    </lineage>
</organism>
<feature type="compositionally biased region" description="Polar residues" evidence="1">
    <location>
        <begin position="172"/>
        <end position="182"/>
    </location>
</feature>
<proteinExistence type="predicted"/>